<name>A0ABT9PS41_9HYPH</name>
<accession>A0ABT9PS41</accession>
<proteinExistence type="predicted"/>
<dbReference type="Proteomes" id="UP001241472">
    <property type="component" value="Unassembled WGS sequence"/>
</dbReference>
<evidence type="ECO:0000313" key="1">
    <source>
        <dbReference type="EMBL" id="MDP9837278.1"/>
    </source>
</evidence>
<gene>
    <name evidence="1" type="ORF">J2T09_002030</name>
</gene>
<dbReference type="RefSeq" id="WP_306833832.1">
    <property type="nucleotide sequence ID" value="NZ_JAUSRF010000005.1"/>
</dbReference>
<protein>
    <submittedName>
        <fullName evidence="1">Uncharacterized protein</fullName>
    </submittedName>
</protein>
<dbReference type="EMBL" id="JAUSRF010000005">
    <property type="protein sequence ID" value="MDP9837278.1"/>
    <property type="molecule type" value="Genomic_DNA"/>
</dbReference>
<organism evidence="1 2">
    <name type="scientific">Neorhizobium huautlense</name>
    <dbReference type="NCBI Taxonomy" id="67774"/>
    <lineage>
        <taxon>Bacteria</taxon>
        <taxon>Pseudomonadati</taxon>
        <taxon>Pseudomonadota</taxon>
        <taxon>Alphaproteobacteria</taxon>
        <taxon>Hyphomicrobiales</taxon>
        <taxon>Rhizobiaceae</taxon>
        <taxon>Rhizobium/Agrobacterium group</taxon>
        <taxon>Neorhizobium</taxon>
    </lineage>
</organism>
<evidence type="ECO:0000313" key="2">
    <source>
        <dbReference type="Proteomes" id="UP001241472"/>
    </source>
</evidence>
<reference evidence="1 2" key="1">
    <citation type="submission" date="2023-07" db="EMBL/GenBank/DDBJ databases">
        <title>Sorghum-associated microbial communities from plants grown in Nebraska, USA.</title>
        <authorList>
            <person name="Schachtman D."/>
        </authorList>
    </citation>
    <scope>NUCLEOTIDE SEQUENCE [LARGE SCALE GENOMIC DNA]</scope>
    <source>
        <strain evidence="1 2">DS1307</strain>
    </source>
</reference>
<comment type="caution">
    <text evidence="1">The sequence shown here is derived from an EMBL/GenBank/DDBJ whole genome shotgun (WGS) entry which is preliminary data.</text>
</comment>
<sequence length="43" mass="4731">MITFEYREMHGGGTIAKNASHETVTIINDPAAIFITADRETHA</sequence>
<keyword evidence="2" id="KW-1185">Reference proteome</keyword>